<dbReference type="PANTHER" id="PTHR21685">
    <property type="entry name" value="TON-B BOX DOMAIN"/>
    <property type="match status" value="1"/>
</dbReference>
<keyword evidence="9" id="KW-1185">Reference proteome</keyword>
<feature type="compositionally biased region" description="Polar residues" evidence="5">
    <location>
        <begin position="487"/>
        <end position="497"/>
    </location>
</feature>
<feature type="domain" description="Phostensin/Taperin N-terminal" evidence="7">
    <location>
        <begin position="32"/>
        <end position="133"/>
    </location>
</feature>
<feature type="compositionally biased region" description="Polar residues" evidence="5">
    <location>
        <begin position="309"/>
        <end position="327"/>
    </location>
</feature>
<feature type="compositionally biased region" description="Low complexity" evidence="5">
    <location>
        <begin position="880"/>
        <end position="900"/>
    </location>
</feature>
<feature type="compositionally biased region" description="Basic and acidic residues" evidence="5">
    <location>
        <begin position="388"/>
        <end position="399"/>
    </location>
</feature>
<dbReference type="Pfam" id="PF13914">
    <property type="entry name" value="Phostensin"/>
    <property type="match status" value="1"/>
</dbReference>
<gene>
    <name evidence="8" type="ORF">scyTo_0006372</name>
</gene>
<feature type="compositionally biased region" description="Low complexity" evidence="5">
    <location>
        <begin position="279"/>
        <end position="305"/>
    </location>
</feature>
<dbReference type="InterPro" id="IPR026671">
    <property type="entry name" value="PPP1R18/Tprn"/>
</dbReference>
<evidence type="ECO:0000313" key="8">
    <source>
        <dbReference type="EMBL" id="GCB72579.1"/>
    </source>
</evidence>
<protein>
    <recommendedName>
        <fullName evidence="10">Taperin</fullName>
    </recommendedName>
</protein>
<evidence type="ECO:0000256" key="3">
    <source>
        <dbReference type="ARBA" id="ARBA00022553"/>
    </source>
</evidence>
<dbReference type="AlphaFoldDB" id="A0A401PHL1"/>
<accession>A0A401PHL1</accession>
<dbReference type="GO" id="GO:0005737">
    <property type="term" value="C:cytoplasm"/>
    <property type="evidence" value="ECO:0007669"/>
    <property type="project" value="UniProtKB-SubCell"/>
</dbReference>
<feature type="compositionally biased region" description="Basic and acidic residues" evidence="5">
    <location>
        <begin position="927"/>
        <end position="939"/>
    </location>
</feature>
<evidence type="ECO:0000256" key="1">
    <source>
        <dbReference type="ARBA" id="ARBA00004496"/>
    </source>
</evidence>
<reference evidence="8 9" key="1">
    <citation type="journal article" date="2018" name="Nat. Ecol. Evol.">
        <title>Shark genomes provide insights into elasmobranch evolution and the origin of vertebrates.</title>
        <authorList>
            <person name="Hara Y"/>
            <person name="Yamaguchi K"/>
            <person name="Onimaru K"/>
            <person name="Kadota M"/>
            <person name="Koyanagi M"/>
            <person name="Keeley SD"/>
            <person name="Tatsumi K"/>
            <person name="Tanaka K"/>
            <person name="Motone F"/>
            <person name="Kageyama Y"/>
            <person name="Nozu R"/>
            <person name="Adachi N"/>
            <person name="Nishimura O"/>
            <person name="Nakagawa R"/>
            <person name="Tanegashima C"/>
            <person name="Kiyatake I"/>
            <person name="Matsumoto R"/>
            <person name="Murakumo K"/>
            <person name="Nishida K"/>
            <person name="Terakita A"/>
            <person name="Kuratani S"/>
            <person name="Sato K"/>
            <person name="Hyodo S Kuraku.S."/>
        </authorList>
    </citation>
    <scope>NUCLEOTIDE SEQUENCE [LARGE SCALE GENOMIC DNA]</scope>
</reference>
<comment type="caution">
    <text evidence="8">The sequence shown here is derived from an EMBL/GenBank/DDBJ whole genome shotgun (WGS) entry which is preliminary data.</text>
</comment>
<dbReference type="InterPro" id="IPR025907">
    <property type="entry name" value="Phostensin/Taperin_PP1-bd_dom"/>
</dbReference>
<feature type="region of interest" description="Disordered" evidence="5">
    <location>
        <begin position="835"/>
        <end position="903"/>
    </location>
</feature>
<feature type="compositionally biased region" description="Basic and acidic residues" evidence="5">
    <location>
        <begin position="770"/>
        <end position="782"/>
    </location>
</feature>
<dbReference type="PANTHER" id="PTHR21685:SF1">
    <property type="entry name" value="TAPERIN"/>
    <property type="match status" value="1"/>
</dbReference>
<dbReference type="OMA" id="SKWQQNG"/>
<keyword evidence="2" id="KW-0963">Cytoplasm</keyword>
<feature type="compositionally biased region" description="Basic and acidic residues" evidence="5">
    <location>
        <begin position="67"/>
        <end position="76"/>
    </location>
</feature>
<evidence type="ECO:0000256" key="2">
    <source>
        <dbReference type="ARBA" id="ARBA00022490"/>
    </source>
</evidence>
<feature type="compositionally biased region" description="Polar residues" evidence="5">
    <location>
        <begin position="651"/>
        <end position="662"/>
    </location>
</feature>
<dbReference type="InterPro" id="IPR025903">
    <property type="entry name" value="Phostensin/Taperin_N_dom"/>
</dbReference>
<evidence type="ECO:0008006" key="10">
    <source>
        <dbReference type="Google" id="ProtNLM"/>
    </source>
</evidence>
<feature type="compositionally biased region" description="Polar residues" evidence="5">
    <location>
        <begin position="54"/>
        <end position="66"/>
    </location>
</feature>
<comment type="subcellular location">
    <subcellularLocation>
        <location evidence="1">Cytoplasm</location>
    </subcellularLocation>
</comment>
<dbReference type="Proteomes" id="UP000288216">
    <property type="component" value="Unassembled WGS sequence"/>
</dbReference>
<keyword evidence="4" id="KW-0009">Actin-binding</keyword>
<proteinExistence type="predicted"/>
<organism evidence="8 9">
    <name type="scientific">Scyliorhinus torazame</name>
    <name type="common">Cloudy catshark</name>
    <name type="synonym">Catulus torazame</name>
    <dbReference type="NCBI Taxonomy" id="75743"/>
    <lineage>
        <taxon>Eukaryota</taxon>
        <taxon>Metazoa</taxon>
        <taxon>Chordata</taxon>
        <taxon>Craniata</taxon>
        <taxon>Vertebrata</taxon>
        <taxon>Chondrichthyes</taxon>
        <taxon>Elasmobranchii</taxon>
        <taxon>Galeomorphii</taxon>
        <taxon>Galeoidea</taxon>
        <taxon>Carcharhiniformes</taxon>
        <taxon>Scyliorhinidae</taxon>
        <taxon>Scyliorhinus</taxon>
    </lineage>
</organism>
<feature type="compositionally biased region" description="Pro residues" evidence="5">
    <location>
        <begin position="8"/>
        <end position="18"/>
    </location>
</feature>
<dbReference type="EMBL" id="BFAA01002136">
    <property type="protein sequence ID" value="GCB72579.1"/>
    <property type="molecule type" value="Genomic_DNA"/>
</dbReference>
<dbReference type="GO" id="GO:0003779">
    <property type="term" value="F:actin binding"/>
    <property type="evidence" value="ECO:0007669"/>
    <property type="project" value="UniProtKB-KW"/>
</dbReference>
<feature type="region of interest" description="Disordered" evidence="5">
    <location>
        <begin position="720"/>
        <end position="801"/>
    </location>
</feature>
<feature type="region of interest" description="Disordered" evidence="5">
    <location>
        <begin position="927"/>
        <end position="971"/>
    </location>
</feature>
<keyword evidence="3" id="KW-0597">Phosphoprotein</keyword>
<feature type="region of interest" description="Disordered" evidence="5">
    <location>
        <begin position="423"/>
        <end position="521"/>
    </location>
</feature>
<evidence type="ECO:0000256" key="5">
    <source>
        <dbReference type="SAM" id="MobiDB-lite"/>
    </source>
</evidence>
<dbReference type="OrthoDB" id="9945184at2759"/>
<evidence type="ECO:0000259" key="6">
    <source>
        <dbReference type="Pfam" id="PF13914"/>
    </source>
</evidence>
<feature type="compositionally biased region" description="Low complexity" evidence="5">
    <location>
        <begin position="956"/>
        <end position="965"/>
    </location>
</feature>
<feature type="compositionally biased region" description="Low complexity" evidence="5">
    <location>
        <begin position="439"/>
        <end position="457"/>
    </location>
</feature>
<dbReference type="GO" id="GO:0019902">
    <property type="term" value="F:phosphatase binding"/>
    <property type="evidence" value="ECO:0007669"/>
    <property type="project" value="InterPro"/>
</dbReference>
<feature type="compositionally biased region" description="Basic and acidic residues" evidence="5">
    <location>
        <begin position="663"/>
        <end position="676"/>
    </location>
</feature>
<dbReference type="Pfam" id="PF13916">
    <property type="entry name" value="Phostensin_N"/>
    <property type="match status" value="1"/>
</dbReference>
<evidence type="ECO:0000259" key="7">
    <source>
        <dbReference type="Pfam" id="PF13916"/>
    </source>
</evidence>
<feature type="domain" description="Phostensin/Taperin PP1-binding" evidence="6">
    <location>
        <begin position="742"/>
        <end position="864"/>
    </location>
</feature>
<evidence type="ECO:0000256" key="4">
    <source>
        <dbReference type="ARBA" id="ARBA00023203"/>
    </source>
</evidence>
<sequence length="971" mass="105863">MSVSEQRPAPPPFSPPQPHRQEEEEATASQGARMPAWKREILERRKAKLAAESRSWTPSRAASHSNRAGEAERARAAGEAGPGGAVLLESIAPIQENPFIQRERRRRRLAEREAPGGGGSSAKQLLELYSHMPGVRTIQADNIIIIESDPDYFTEAGPARLNTVNELVSRAGQGSVAEIRAAEVLVYQSPLSRSEDNLSTLAADEPRPAELQGKVSRLLEKFDQNYVKPTRSRSTENLLDGFSPSQGRHRKPLLLPKPPSVSQQEGQPPRGLSSFGPHLGSMSPPQSKSSPLSSPTKPSGPLSPGRTPSLPTASLHDQGNAKVSVSDRTVPEDRPFAVSSSSNVSDRTVPENRPFSVSSYRKQFENVPANGWQLRQKELSPRKAPSHRSQENTLKDWTTKEDKLIENGHLDLDLVGTGSCSVNEGAMDTEDKVDGFGSGLVPPSVSASSSDVSKGASTWRPEYEVNQRKGLNSSPEMPQPAAEDCSRPSSAKPSATPSGKVKPNHKVEGSAKVTPNQCNGVSASTSLNNSFEIVPAKPPDFSTIPEDDIQARALANLKKQSRNSFIVIPKKRVDASVATSEVCDNRETSKICEKPKVENGASTTEAETSRISAVSLERISPSDRQSKVGKLPVGESRLPKVDFKPKMEGTVTKSASSGSYDVSSKHMDAQLSDRNETTSVLPTEMSEAERNVESTVIIRKVTYIDEDLPITNIDDVLVTEEKETSKQPTRAKSAVAKDKPPEESFGGPQQPFVQRKSGNTFTIVPQRKPVSKDQHPSDKAKEISQGNRTDEQSAEDSEPSLAKLGVLLKKRYPLAEEIQVIGGYLSLERSCLSKAGSTRKKMKISFNDSSLHTTFEYPSENSLIQEGESEESDDDEEEQSSTFFFPRPSYTSSPTSPSSPLRTNTLVSAFTNYTPKHAMSFNTWQEQKLDESVSEKDSSLLDTESTTEDDMLTPADSSSHSDYSSEPALYF</sequence>
<feature type="region of interest" description="Disordered" evidence="5">
    <location>
        <begin position="646"/>
        <end position="687"/>
    </location>
</feature>
<feature type="region of interest" description="Disordered" evidence="5">
    <location>
        <begin position="1"/>
        <end position="81"/>
    </location>
</feature>
<evidence type="ECO:0000313" key="9">
    <source>
        <dbReference type="Proteomes" id="UP000288216"/>
    </source>
</evidence>
<name>A0A401PHL1_SCYTO</name>
<feature type="region of interest" description="Disordered" evidence="5">
    <location>
        <begin position="226"/>
        <end position="399"/>
    </location>
</feature>
<feature type="compositionally biased region" description="Acidic residues" evidence="5">
    <location>
        <begin position="867"/>
        <end position="879"/>
    </location>
</feature>